<dbReference type="EMBL" id="CAJVPY010003206">
    <property type="protein sequence ID" value="CAG8584951.1"/>
    <property type="molecule type" value="Genomic_DNA"/>
</dbReference>
<protein>
    <submittedName>
        <fullName evidence="2">1690_t:CDS:1</fullName>
    </submittedName>
</protein>
<dbReference type="Proteomes" id="UP000789405">
    <property type="component" value="Unassembled WGS sequence"/>
</dbReference>
<name>A0A9N9BZ73_9GLOM</name>
<organism evidence="2 3">
    <name type="scientific">Dentiscutata erythropus</name>
    <dbReference type="NCBI Taxonomy" id="1348616"/>
    <lineage>
        <taxon>Eukaryota</taxon>
        <taxon>Fungi</taxon>
        <taxon>Fungi incertae sedis</taxon>
        <taxon>Mucoromycota</taxon>
        <taxon>Glomeromycotina</taxon>
        <taxon>Glomeromycetes</taxon>
        <taxon>Diversisporales</taxon>
        <taxon>Gigasporaceae</taxon>
        <taxon>Dentiscutata</taxon>
    </lineage>
</organism>
<evidence type="ECO:0000256" key="1">
    <source>
        <dbReference type="SAM" id="MobiDB-lite"/>
    </source>
</evidence>
<proteinExistence type="predicted"/>
<evidence type="ECO:0000313" key="3">
    <source>
        <dbReference type="Proteomes" id="UP000789405"/>
    </source>
</evidence>
<comment type="caution">
    <text evidence="2">The sequence shown here is derived from an EMBL/GenBank/DDBJ whole genome shotgun (WGS) entry which is preliminary data.</text>
</comment>
<keyword evidence="3" id="KW-1185">Reference proteome</keyword>
<dbReference type="AlphaFoldDB" id="A0A9N9BZ73"/>
<gene>
    <name evidence="2" type="ORF">DERYTH_LOCUS6877</name>
</gene>
<feature type="region of interest" description="Disordered" evidence="1">
    <location>
        <begin position="44"/>
        <end position="66"/>
    </location>
</feature>
<evidence type="ECO:0000313" key="2">
    <source>
        <dbReference type="EMBL" id="CAG8584951.1"/>
    </source>
</evidence>
<accession>A0A9N9BZ73</accession>
<reference evidence="2" key="1">
    <citation type="submission" date="2021-06" db="EMBL/GenBank/DDBJ databases">
        <authorList>
            <person name="Kallberg Y."/>
            <person name="Tangrot J."/>
            <person name="Rosling A."/>
        </authorList>
    </citation>
    <scope>NUCLEOTIDE SEQUENCE</scope>
    <source>
        <strain evidence="2">MA453B</strain>
    </source>
</reference>
<sequence>MTKIENRRVASSKYYSEYKKVLSNRKKLDLNETVSIKKPSADKRLKRPNNTIKESKRLHGSKGSWVKQRIPKKETVYDKENLNPKLHVFHRV</sequence>